<dbReference type="AlphaFoldDB" id="A0A0A9FHD3"/>
<proteinExistence type="predicted"/>
<protein>
    <submittedName>
        <fullName evidence="1">Uncharacterized protein</fullName>
    </submittedName>
</protein>
<name>A0A0A9FHD3_ARUDO</name>
<organism evidence="1">
    <name type="scientific">Arundo donax</name>
    <name type="common">Giant reed</name>
    <name type="synonym">Donax arundinaceus</name>
    <dbReference type="NCBI Taxonomy" id="35708"/>
    <lineage>
        <taxon>Eukaryota</taxon>
        <taxon>Viridiplantae</taxon>
        <taxon>Streptophyta</taxon>
        <taxon>Embryophyta</taxon>
        <taxon>Tracheophyta</taxon>
        <taxon>Spermatophyta</taxon>
        <taxon>Magnoliopsida</taxon>
        <taxon>Liliopsida</taxon>
        <taxon>Poales</taxon>
        <taxon>Poaceae</taxon>
        <taxon>PACMAD clade</taxon>
        <taxon>Arundinoideae</taxon>
        <taxon>Arundineae</taxon>
        <taxon>Arundo</taxon>
    </lineage>
</organism>
<accession>A0A0A9FHD3</accession>
<reference evidence="1" key="2">
    <citation type="journal article" date="2015" name="Data Brief">
        <title>Shoot transcriptome of the giant reed, Arundo donax.</title>
        <authorList>
            <person name="Barrero R.A."/>
            <person name="Guerrero F.D."/>
            <person name="Moolhuijzen P."/>
            <person name="Goolsby J.A."/>
            <person name="Tidwell J."/>
            <person name="Bellgard S.E."/>
            <person name="Bellgard M.I."/>
        </authorList>
    </citation>
    <scope>NUCLEOTIDE SEQUENCE</scope>
    <source>
        <tissue evidence="1">Shoot tissue taken approximately 20 cm above the soil surface</tissue>
    </source>
</reference>
<dbReference type="EMBL" id="GBRH01187292">
    <property type="protein sequence ID" value="JAE10604.1"/>
    <property type="molecule type" value="Transcribed_RNA"/>
</dbReference>
<sequence length="70" mass="8307">MQRILKFWGEMLSHGMQKKCSLTPSSIYSIPINLTLGRQPRRRLFIVPTAPRCEIWKASLRTFVRFNRSR</sequence>
<reference evidence="1" key="1">
    <citation type="submission" date="2014-09" db="EMBL/GenBank/DDBJ databases">
        <authorList>
            <person name="Magalhaes I.L.F."/>
            <person name="Oliveira U."/>
            <person name="Santos F.R."/>
            <person name="Vidigal T.H.D.A."/>
            <person name="Brescovit A.D."/>
            <person name="Santos A.J."/>
        </authorList>
    </citation>
    <scope>NUCLEOTIDE SEQUENCE</scope>
    <source>
        <tissue evidence="1">Shoot tissue taken approximately 20 cm above the soil surface</tissue>
    </source>
</reference>
<evidence type="ECO:0000313" key="1">
    <source>
        <dbReference type="EMBL" id="JAE10604.1"/>
    </source>
</evidence>